<feature type="binding site" evidence="8">
    <location>
        <position position="53"/>
    </location>
    <ligand>
        <name>GTP</name>
        <dbReference type="ChEBI" id="CHEBI:37565"/>
    </ligand>
</feature>
<dbReference type="GO" id="GO:0005737">
    <property type="term" value="C:cytoplasm"/>
    <property type="evidence" value="ECO:0007669"/>
    <property type="project" value="UniProtKB-SubCell"/>
</dbReference>
<dbReference type="CDD" id="cd02503">
    <property type="entry name" value="MobA"/>
    <property type="match status" value="1"/>
</dbReference>
<evidence type="ECO:0000256" key="1">
    <source>
        <dbReference type="ARBA" id="ARBA00022490"/>
    </source>
</evidence>
<feature type="binding site" evidence="8">
    <location>
        <position position="71"/>
    </location>
    <ligand>
        <name>GTP</name>
        <dbReference type="ChEBI" id="CHEBI:37565"/>
    </ligand>
</feature>
<dbReference type="OrthoDB" id="9788394at2"/>
<reference evidence="10 11" key="1">
    <citation type="submission" date="2016-10" db="EMBL/GenBank/DDBJ databases">
        <authorList>
            <person name="de Groot N.N."/>
        </authorList>
    </citation>
    <scope>NUCLEOTIDE SEQUENCE [LARGE SCALE GENOMIC DNA]</scope>
    <source>
        <strain evidence="10 11">CGMCC 1.7666</strain>
    </source>
</reference>
<dbReference type="EMBL" id="FMVJ01000002">
    <property type="protein sequence ID" value="SCY02357.1"/>
    <property type="molecule type" value="Genomic_DNA"/>
</dbReference>
<comment type="subunit">
    <text evidence="8">Monomer.</text>
</comment>
<protein>
    <recommendedName>
        <fullName evidence="8">Molybdenum cofactor guanylyltransferase</fullName>
        <shortName evidence="8">MoCo guanylyltransferase</shortName>
        <ecNumber evidence="8">2.7.7.77</ecNumber>
    </recommendedName>
    <alternativeName>
        <fullName evidence="8">GTP:molybdopterin guanylyltransferase</fullName>
    </alternativeName>
    <alternativeName>
        <fullName evidence="8">Mo-MPT guanylyltransferase</fullName>
    </alternativeName>
    <alternativeName>
        <fullName evidence="8">Molybdopterin guanylyltransferase</fullName>
    </alternativeName>
    <alternativeName>
        <fullName evidence="8">Molybdopterin-guanine dinucleotide synthase</fullName>
        <shortName evidence="8">MGD synthase</shortName>
    </alternativeName>
</protein>
<feature type="binding site" evidence="8">
    <location>
        <begin position="12"/>
        <end position="14"/>
    </location>
    <ligand>
        <name>GTP</name>
        <dbReference type="ChEBI" id="CHEBI:37565"/>
    </ligand>
</feature>
<keyword evidence="1 8" id="KW-0963">Cytoplasm</keyword>
<evidence type="ECO:0000313" key="10">
    <source>
        <dbReference type="EMBL" id="SCY02357.1"/>
    </source>
</evidence>
<dbReference type="Pfam" id="PF12804">
    <property type="entry name" value="NTP_transf_3"/>
    <property type="match status" value="1"/>
</dbReference>
<dbReference type="Gene3D" id="3.90.550.10">
    <property type="entry name" value="Spore Coat Polysaccharide Biosynthesis Protein SpsA, Chain A"/>
    <property type="match status" value="1"/>
</dbReference>
<dbReference type="SUPFAM" id="SSF53448">
    <property type="entry name" value="Nucleotide-diphospho-sugar transferases"/>
    <property type="match status" value="1"/>
</dbReference>
<dbReference type="EC" id="2.7.7.77" evidence="8"/>
<keyword evidence="4 8" id="KW-0547">Nucleotide-binding</keyword>
<dbReference type="PANTHER" id="PTHR19136">
    <property type="entry name" value="MOLYBDENUM COFACTOR GUANYLYLTRANSFERASE"/>
    <property type="match status" value="1"/>
</dbReference>
<organism evidence="10 11">
    <name type="scientific">Microvirga guangxiensis</name>
    <dbReference type="NCBI Taxonomy" id="549386"/>
    <lineage>
        <taxon>Bacteria</taxon>
        <taxon>Pseudomonadati</taxon>
        <taxon>Pseudomonadota</taxon>
        <taxon>Alphaproteobacteria</taxon>
        <taxon>Hyphomicrobiales</taxon>
        <taxon>Methylobacteriaceae</taxon>
        <taxon>Microvirga</taxon>
    </lineage>
</organism>
<comment type="catalytic activity">
    <reaction evidence="8">
        <text>Mo-molybdopterin + GTP + H(+) = Mo-molybdopterin guanine dinucleotide + diphosphate</text>
        <dbReference type="Rhea" id="RHEA:34243"/>
        <dbReference type="ChEBI" id="CHEBI:15378"/>
        <dbReference type="ChEBI" id="CHEBI:33019"/>
        <dbReference type="ChEBI" id="CHEBI:37565"/>
        <dbReference type="ChEBI" id="CHEBI:71302"/>
        <dbReference type="ChEBI" id="CHEBI:71310"/>
        <dbReference type="EC" id="2.7.7.77"/>
    </reaction>
</comment>
<evidence type="ECO:0000256" key="6">
    <source>
        <dbReference type="ARBA" id="ARBA00023134"/>
    </source>
</evidence>
<dbReference type="RefSeq" id="WP_091129518.1">
    <property type="nucleotide sequence ID" value="NZ_FMVJ01000002.1"/>
</dbReference>
<feature type="domain" description="MobA-like NTP transferase" evidence="9">
    <location>
        <begin position="9"/>
        <end position="164"/>
    </location>
</feature>
<evidence type="ECO:0000256" key="2">
    <source>
        <dbReference type="ARBA" id="ARBA00022679"/>
    </source>
</evidence>
<dbReference type="GO" id="GO:0005525">
    <property type="term" value="F:GTP binding"/>
    <property type="evidence" value="ECO:0007669"/>
    <property type="project" value="UniProtKB-UniRule"/>
</dbReference>
<evidence type="ECO:0000256" key="3">
    <source>
        <dbReference type="ARBA" id="ARBA00022723"/>
    </source>
</evidence>
<keyword evidence="6 8" id="KW-0342">GTP-binding</keyword>
<keyword evidence="10" id="KW-0548">Nucleotidyltransferase</keyword>
<dbReference type="GO" id="GO:0061603">
    <property type="term" value="F:molybdenum cofactor guanylyltransferase activity"/>
    <property type="evidence" value="ECO:0007669"/>
    <property type="project" value="UniProtKB-EC"/>
</dbReference>
<feature type="binding site" evidence="8">
    <location>
        <position position="106"/>
    </location>
    <ligand>
        <name>Mg(2+)</name>
        <dbReference type="ChEBI" id="CHEBI:18420"/>
    </ligand>
</feature>
<evidence type="ECO:0000256" key="7">
    <source>
        <dbReference type="ARBA" id="ARBA00023150"/>
    </source>
</evidence>
<comment type="function">
    <text evidence="8">Transfers a GMP moiety from GTP to Mo-molybdopterin (Mo-MPT) cofactor (Moco or molybdenum cofactor) to form Mo-molybdopterin guanine dinucleotide (Mo-MGD) cofactor.</text>
</comment>
<sequence>MAPYPATLGVILAGGLARRMGGGDKPLLRLGGQTLLAHVAQRLAPQCESMILNANGDLSRFGMLDIPVVQDSISDNPGPLAGVLAALEWAALHKPSITWVATVPGDTPFIPRDLVLRLHAARDAASTPLACAASGANQHYTTCLWPVDLRHDMRHALLEGMRRVEDWMKLHGSTAAFWPAEPFDPFFNINTPDDLAAAQDIFERHTSMDTAAARTGGYDA</sequence>
<dbReference type="InterPro" id="IPR029044">
    <property type="entry name" value="Nucleotide-diphossugar_trans"/>
</dbReference>
<dbReference type="AlphaFoldDB" id="A0A1G5CJ72"/>
<proteinExistence type="inferred from homology"/>
<comment type="subcellular location">
    <subcellularLocation>
        <location evidence="8">Cytoplasm</location>
    </subcellularLocation>
</comment>
<evidence type="ECO:0000259" key="9">
    <source>
        <dbReference type="Pfam" id="PF12804"/>
    </source>
</evidence>
<keyword evidence="3 8" id="KW-0479">Metal-binding</keyword>
<comment type="similarity">
    <text evidence="8">Belongs to the MobA family.</text>
</comment>
<evidence type="ECO:0000256" key="5">
    <source>
        <dbReference type="ARBA" id="ARBA00022842"/>
    </source>
</evidence>
<name>A0A1G5CJ72_9HYPH</name>
<comment type="domain">
    <text evidence="8">The N-terminal domain determines nucleotide recognition and specific binding, while the C-terminal domain determines the specific binding to the target protein.</text>
</comment>
<dbReference type="NCBIfam" id="TIGR02665">
    <property type="entry name" value="molyb_mobA"/>
    <property type="match status" value="1"/>
</dbReference>
<gene>
    <name evidence="8" type="primary">mobA</name>
    <name evidence="10" type="ORF">SAMN02927923_00583</name>
</gene>
<feature type="binding site" evidence="8">
    <location>
        <position position="25"/>
    </location>
    <ligand>
        <name>GTP</name>
        <dbReference type="ChEBI" id="CHEBI:37565"/>
    </ligand>
</feature>
<feature type="binding site" evidence="8">
    <location>
        <position position="106"/>
    </location>
    <ligand>
        <name>GTP</name>
        <dbReference type="ChEBI" id="CHEBI:37565"/>
    </ligand>
</feature>
<dbReference type="GO" id="GO:0046872">
    <property type="term" value="F:metal ion binding"/>
    <property type="evidence" value="ECO:0007669"/>
    <property type="project" value="UniProtKB-KW"/>
</dbReference>
<dbReference type="STRING" id="549386.SAMN02927923_00583"/>
<keyword evidence="11" id="KW-1185">Reference proteome</keyword>
<keyword evidence="7 8" id="KW-0501">Molybdenum cofactor biosynthesis</keyword>
<evidence type="ECO:0000256" key="8">
    <source>
        <dbReference type="HAMAP-Rule" id="MF_00316"/>
    </source>
</evidence>
<dbReference type="InterPro" id="IPR013482">
    <property type="entry name" value="Molybde_CF_guanTrfase"/>
</dbReference>
<comment type="cofactor">
    <cofactor evidence="8">
        <name>Mg(2+)</name>
        <dbReference type="ChEBI" id="CHEBI:18420"/>
    </cofactor>
</comment>
<evidence type="ECO:0000256" key="4">
    <source>
        <dbReference type="ARBA" id="ARBA00022741"/>
    </source>
</evidence>
<evidence type="ECO:0000313" key="11">
    <source>
        <dbReference type="Proteomes" id="UP000199569"/>
    </source>
</evidence>
<dbReference type="GO" id="GO:1902758">
    <property type="term" value="P:bis(molybdopterin guanine dinucleotide)molybdenum biosynthetic process"/>
    <property type="evidence" value="ECO:0007669"/>
    <property type="project" value="TreeGrafter"/>
</dbReference>
<accession>A0A1G5CJ72</accession>
<dbReference type="InterPro" id="IPR025877">
    <property type="entry name" value="MobA-like_NTP_Trfase"/>
</dbReference>
<dbReference type="Proteomes" id="UP000199569">
    <property type="component" value="Unassembled WGS sequence"/>
</dbReference>
<keyword evidence="2 8" id="KW-0808">Transferase</keyword>
<dbReference type="PANTHER" id="PTHR19136:SF81">
    <property type="entry name" value="MOLYBDENUM COFACTOR GUANYLYLTRANSFERASE"/>
    <property type="match status" value="1"/>
</dbReference>
<dbReference type="HAMAP" id="MF_00316">
    <property type="entry name" value="MobA"/>
    <property type="match status" value="1"/>
</dbReference>
<keyword evidence="5 8" id="KW-0460">Magnesium</keyword>